<gene>
    <name evidence="1" type="ORF">BIZ92_23135</name>
</gene>
<evidence type="ECO:0000313" key="1">
    <source>
        <dbReference type="EMBL" id="OMG89713.1"/>
    </source>
</evidence>
<dbReference type="EMBL" id="MJMN01000009">
    <property type="protein sequence ID" value="OMG89713.1"/>
    <property type="molecule type" value="Genomic_DNA"/>
</dbReference>
<proteinExistence type="predicted"/>
<accession>A0A1R1JVQ8</accession>
<sequence>MPNTFGPSFDSELAAAGLLGLPFVWYADGTVSYGEDLTAEQRAVLDAVVAGHDPTAPAPVAVPETVTKYQACVVLARHGLLDQVDAFFAAMVASDQRRLAWEMAAAVHRHSESTLSAIPHLGLSEAQADSMFIEASQVE</sequence>
<dbReference type="RefSeq" id="WP_076410814.1">
    <property type="nucleotide sequence ID" value="NZ_MJMN01000009.1"/>
</dbReference>
<evidence type="ECO:0000313" key="2">
    <source>
        <dbReference type="Proteomes" id="UP000187251"/>
    </source>
</evidence>
<comment type="caution">
    <text evidence="1">The sequence shown here is derived from an EMBL/GenBank/DDBJ whole genome shotgun (WGS) entry which is preliminary data.</text>
</comment>
<organism evidence="1 2">
    <name type="scientific">Alcaligenes xylosoxydans xylosoxydans</name>
    <name type="common">Achromobacter xylosoxidans</name>
    <dbReference type="NCBI Taxonomy" id="85698"/>
    <lineage>
        <taxon>Bacteria</taxon>
        <taxon>Pseudomonadati</taxon>
        <taxon>Pseudomonadota</taxon>
        <taxon>Betaproteobacteria</taxon>
        <taxon>Burkholderiales</taxon>
        <taxon>Alcaligenaceae</taxon>
        <taxon>Achromobacter</taxon>
    </lineage>
</organism>
<dbReference type="AlphaFoldDB" id="A0A1R1JVQ8"/>
<name>A0A1R1JVQ8_ALCXX</name>
<protein>
    <submittedName>
        <fullName evidence="1">Uncharacterized protein</fullName>
    </submittedName>
</protein>
<dbReference type="OrthoDB" id="9204735at2"/>
<reference evidence="1 2" key="1">
    <citation type="submission" date="2016-09" db="EMBL/GenBank/DDBJ databases">
        <title>Phylogenomics of Achromobacter.</title>
        <authorList>
            <person name="Jeukens J."/>
            <person name="Freschi L."/>
            <person name="Vincent A.T."/>
            <person name="Emond-Rheault J.-G."/>
            <person name="Kukavica-Ibrulj I."/>
            <person name="Charette S.J."/>
            <person name="Levesque R.C."/>
        </authorList>
    </citation>
    <scope>NUCLEOTIDE SEQUENCE [LARGE SCALE GENOMIC DNA]</scope>
    <source>
        <strain evidence="1 2">AUS488</strain>
    </source>
</reference>
<dbReference type="Proteomes" id="UP000187251">
    <property type="component" value="Unassembled WGS sequence"/>
</dbReference>